<accession>A0A397VH21</accession>
<comment type="subcellular location">
    <subcellularLocation>
        <location evidence="1">Nucleus</location>
    </subcellularLocation>
</comment>
<evidence type="ECO:0000256" key="1">
    <source>
        <dbReference type="ARBA" id="ARBA00004123"/>
    </source>
</evidence>
<gene>
    <name evidence="5" type="ORF">C2G38_1282161</name>
</gene>
<keyword evidence="6" id="KW-1185">Reference proteome</keyword>
<organism evidence="5 6">
    <name type="scientific">Gigaspora rosea</name>
    <dbReference type="NCBI Taxonomy" id="44941"/>
    <lineage>
        <taxon>Eukaryota</taxon>
        <taxon>Fungi</taxon>
        <taxon>Fungi incertae sedis</taxon>
        <taxon>Mucoromycota</taxon>
        <taxon>Glomeromycotina</taxon>
        <taxon>Glomeromycetes</taxon>
        <taxon>Diversisporales</taxon>
        <taxon>Gigasporaceae</taxon>
        <taxon>Gigaspora</taxon>
    </lineage>
</organism>
<dbReference type="GO" id="GO:0005634">
    <property type="term" value="C:nucleus"/>
    <property type="evidence" value="ECO:0007669"/>
    <property type="project" value="UniProtKB-SubCell"/>
</dbReference>
<dbReference type="GO" id="GO:0000124">
    <property type="term" value="C:SAGA complex"/>
    <property type="evidence" value="ECO:0007669"/>
    <property type="project" value="UniProtKB-ARBA"/>
</dbReference>
<dbReference type="InterPro" id="IPR024738">
    <property type="entry name" value="Hfi1/Tada1"/>
</dbReference>
<evidence type="ECO:0000256" key="4">
    <source>
        <dbReference type="ARBA" id="ARBA00023242"/>
    </source>
</evidence>
<dbReference type="OrthoDB" id="10264870at2759"/>
<evidence type="ECO:0000313" key="5">
    <source>
        <dbReference type="EMBL" id="RIB19193.1"/>
    </source>
</evidence>
<dbReference type="PANTHER" id="PTHR21277:SF5">
    <property type="entry name" value="TRANSCRIPTIONAL ADAPTER 1"/>
    <property type="match status" value="1"/>
</dbReference>
<dbReference type="GO" id="GO:0006357">
    <property type="term" value="P:regulation of transcription by RNA polymerase II"/>
    <property type="evidence" value="ECO:0007669"/>
    <property type="project" value="TreeGrafter"/>
</dbReference>
<dbReference type="PANTHER" id="PTHR21277">
    <property type="entry name" value="TRANSCRIPTIONAL ADAPTER 1"/>
    <property type="match status" value="1"/>
</dbReference>
<keyword evidence="3" id="KW-0804">Transcription</keyword>
<comment type="caution">
    <text evidence="5">The sequence shown here is derived from an EMBL/GenBank/DDBJ whole genome shotgun (WGS) entry which is preliminary data.</text>
</comment>
<name>A0A397VH21_9GLOM</name>
<keyword evidence="2" id="KW-0805">Transcription regulation</keyword>
<proteinExistence type="predicted"/>
<dbReference type="Proteomes" id="UP000266673">
    <property type="component" value="Unassembled WGS sequence"/>
</dbReference>
<evidence type="ECO:0000256" key="3">
    <source>
        <dbReference type="ARBA" id="ARBA00023163"/>
    </source>
</evidence>
<protein>
    <submittedName>
        <fullName evidence="5">Transcriptional regulator of RNA polII, SAGA, subunit-domain-containing protein</fullName>
    </submittedName>
</protein>
<dbReference type="CDD" id="cd22933">
    <property type="entry name" value="HFD_HFI1"/>
    <property type="match status" value="1"/>
</dbReference>
<dbReference type="GO" id="GO:0003713">
    <property type="term" value="F:transcription coactivator activity"/>
    <property type="evidence" value="ECO:0007669"/>
    <property type="project" value="TreeGrafter"/>
</dbReference>
<keyword evidence="4" id="KW-0539">Nucleus</keyword>
<sequence length="270" mass="31340">MNSNTLVRVKDPIMLKTQLDTALGENKVQYWKAVQNFIKGELNRMELDFLANLFLPREHAQLHDDFIRASIKNNKQKSNCLVIRDIQKQSWEKSLIGNNDIITHHESLKGVLSLMEKEDRHLLHHFLKNVKHSRTSDEKGLIPKSSYCSKSVSEESINQRDFPNCENVYLRMTEIAFNKGLFGGVQKDCVSLMVFALEFYVKNILHNCINQIRENNVYHDDYDENHNIPSITLKDLAFSLSISPLSVSPLVEEKINARLRHDEMNFDNEI</sequence>
<dbReference type="EMBL" id="QKWP01000489">
    <property type="protein sequence ID" value="RIB19193.1"/>
    <property type="molecule type" value="Genomic_DNA"/>
</dbReference>
<dbReference type="AlphaFoldDB" id="A0A397VH21"/>
<reference evidence="5 6" key="1">
    <citation type="submission" date="2018-06" db="EMBL/GenBank/DDBJ databases">
        <title>Comparative genomics reveals the genomic features of Rhizophagus irregularis, R. cerebriforme, R. diaphanum and Gigaspora rosea, and their symbiotic lifestyle signature.</title>
        <authorList>
            <person name="Morin E."/>
            <person name="San Clemente H."/>
            <person name="Chen E.C.H."/>
            <person name="De La Providencia I."/>
            <person name="Hainaut M."/>
            <person name="Kuo A."/>
            <person name="Kohler A."/>
            <person name="Murat C."/>
            <person name="Tang N."/>
            <person name="Roy S."/>
            <person name="Loubradou J."/>
            <person name="Henrissat B."/>
            <person name="Grigoriev I.V."/>
            <person name="Corradi N."/>
            <person name="Roux C."/>
            <person name="Martin F.M."/>
        </authorList>
    </citation>
    <scope>NUCLEOTIDE SEQUENCE [LARGE SCALE GENOMIC DNA]</scope>
    <source>
        <strain evidence="5 6">DAOM 194757</strain>
    </source>
</reference>
<dbReference type="Pfam" id="PF12767">
    <property type="entry name" value="SAGA-Tad1"/>
    <property type="match status" value="1"/>
</dbReference>
<evidence type="ECO:0000256" key="2">
    <source>
        <dbReference type="ARBA" id="ARBA00023015"/>
    </source>
</evidence>
<evidence type="ECO:0000313" key="6">
    <source>
        <dbReference type="Proteomes" id="UP000266673"/>
    </source>
</evidence>